<accession>A0A9N7NUS8</accession>
<dbReference type="Gene3D" id="3.40.1810.10">
    <property type="entry name" value="Transcription factor, MADS-box"/>
    <property type="match status" value="1"/>
</dbReference>
<name>A0A9N7NUS8_STRHE</name>
<keyword evidence="4" id="KW-0804">Transcription</keyword>
<dbReference type="AlphaFoldDB" id="A0A9N7NUS8"/>
<feature type="domain" description="MADS-box" evidence="6">
    <location>
        <begin position="1"/>
        <end position="41"/>
    </location>
</feature>
<dbReference type="InterPro" id="IPR002100">
    <property type="entry name" value="TF_MADSbox"/>
</dbReference>
<dbReference type="SUPFAM" id="SSF55455">
    <property type="entry name" value="SRF-like"/>
    <property type="match status" value="1"/>
</dbReference>
<proteinExistence type="predicted"/>
<comment type="subcellular location">
    <subcellularLocation>
        <location evidence="1">Nucleus</location>
    </subcellularLocation>
</comment>
<sequence>MHEKIADESQREATFDKKVDELLKEANDLSTLCGVEMGIFVHKEGEDNAVMWPFTRDFHRESPKVLELSGTAKGGGDDHARLASFASEMLRKIGNREKQLEGEGSGSSSG</sequence>
<keyword evidence="8" id="KW-1185">Reference proteome</keyword>
<dbReference type="Pfam" id="PF00319">
    <property type="entry name" value="SRF-TF"/>
    <property type="match status" value="1"/>
</dbReference>
<dbReference type="GO" id="GO:0005634">
    <property type="term" value="C:nucleus"/>
    <property type="evidence" value="ECO:0007669"/>
    <property type="project" value="UniProtKB-SubCell"/>
</dbReference>
<dbReference type="EMBL" id="CACSLK010034598">
    <property type="protein sequence ID" value="CAA0843052.1"/>
    <property type="molecule type" value="Genomic_DNA"/>
</dbReference>
<dbReference type="Proteomes" id="UP001153555">
    <property type="component" value="Unassembled WGS sequence"/>
</dbReference>
<dbReference type="GO" id="GO:0003677">
    <property type="term" value="F:DNA binding"/>
    <property type="evidence" value="ECO:0007669"/>
    <property type="project" value="UniProtKB-KW"/>
</dbReference>
<evidence type="ECO:0000313" key="8">
    <source>
        <dbReference type="Proteomes" id="UP001153555"/>
    </source>
</evidence>
<keyword evidence="3" id="KW-0238">DNA-binding</keyword>
<evidence type="ECO:0000256" key="5">
    <source>
        <dbReference type="ARBA" id="ARBA00023242"/>
    </source>
</evidence>
<dbReference type="PROSITE" id="PS50066">
    <property type="entry name" value="MADS_BOX_2"/>
    <property type="match status" value="1"/>
</dbReference>
<dbReference type="GO" id="GO:0046983">
    <property type="term" value="F:protein dimerization activity"/>
    <property type="evidence" value="ECO:0007669"/>
    <property type="project" value="InterPro"/>
</dbReference>
<keyword evidence="5" id="KW-0539">Nucleus</keyword>
<dbReference type="InterPro" id="IPR036879">
    <property type="entry name" value="TF_MADSbox_sf"/>
</dbReference>
<evidence type="ECO:0000256" key="3">
    <source>
        <dbReference type="ARBA" id="ARBA00023125"/>
    </source>
</evidence>
<reference evidence="7" key="1">
    <citation type="submission" date="2019-12" db="EMBL/GenBank/DDBJ databases">
        <authorList>
            <person name="Scholes J."/>
        </authorList>
    </citation>
    <scope>NUCLEOTIDE SEQUENCE</scope>
</reference>
<evidence type="ECO:0000256" key="1">
    <source>
        <dbReference type="ARBA" id="ARBA00004123"/>
    </source>
</evidence>
<comment type="caution">
    <text evidence="7">The sequence shown here is derived from an EMBL/GenBank/DDBJ whole genome shotgun (WGS) entry which is preliminary data.</text>
</comment>
<evidence type="ECO:0000313" key="7">
    <source>
        <dbReference type="EMBL" id="CAA0843052.1"/>
    </source>
</evidence>
<evidence type="ECO:0000256" key="4">
    <source>
        <dbReference type="ARBA" id="ARBA00023163"/>
    </source>
</evidence>
<organism evidence="7 8">
    <name type="scientific">Striga hermonthica</name>
    <name type="common">Purple witchweed</name>
    <name type="synonym">Buchnera hermonthica</name>
    <dbReference type="NCBI Taxonomy" id="68872"/>
    <lineage>
        <taxon>Eukaryota</taxon>
        <taxon>Viridiplantae</taxon>
        <taxon>Streptophyta</taxon>
        <taxon>Embryophyta</taxon>
        <taxon>Tracheophyta</taxon>
        <taxon>Spermatophyta</taxon>
        <taxon>Magnoliopsida</taxon>
        <taxon>eudicotyledons</taxon>
        <taxon>Gunneridae</taxon>
        <taxon>Pentapetalae</taxon>
        <taxon>asterids</taxon>
        <taxon>lamiids</taxon>
        <taxon>Lamiales</taxon>
        <taxon>Orobanchaceae</taxon>
        <taxon>Buchnereae</taxon>
        <taxon>Striga</taxon>
    </lineage>
</organism>
<evidence type="ECO:0000256" key="2">
    <source>
        <dbReference type="ARBA" id="ARBA00023015"/>
    </source>
</evidence>
<protein>
    <submittedName>
        <fullName evidence="7">AGAMOUS-like 87</fullName>
    </submittedName>
</protein>
<evidence type="ECO:0000259" key="6">
    <source>
        <dbReference type="PROSITE" id="PS50066"/>
    </source>
</evidence>
<gene>
    <name evidence="7" type="ORF">SHERM_08906</name>
</gene>
<keyword evidence="2" id="KW-0805">Transcription regulation</keyword>
<dbReference type="OrthoDB" id="1163690at2759"/>